<keyword evidence="2" id="KW-1185">Reference proteome</keyword>
<evidence type="ECO:0000313" key="2">
    <source>
        <dbReference type="Proteomes" id="UP000244940"/>
    </source>
</evidence>
<protein>
    <recommendedName>
        <fullName evidence="3">SGNH/GDSL hydrolase family protein</fullName>
    </recommendedName>
</protein>
<dbReference type="OrthoDB" id="7851395at2"/>
<gene>
    <name evidence="1" type="ORF">C4N9_03430</name>
</gene>
<sequence>MKILVTGDSHTGALNLAVRSMNAGGEIPDGISVSVQPVSGGDKLRTEFWRDAGDHAEITVTMKKDIGVKRLPPDPTTDTVAFCMPLWPARVLRPLVAGKHSVAEDIPGRHAISRSMFRRMVLDDQHHVLRLAEFLRDSGVQVIAVSAPGLFRDHYTLRQDEPTRVLTMFQDYRAIMLKELERRKVPVVNIPPECLDDEGFMRSEFRHADPRDEHHANPEFGKLMIRGLLEIASSNPLLQAANRS</sequence>
<organism evidence="1 2">
    <name type="scientific">Pararhodobacter marinus</name>
    <dbReference type="NCBI Taxonomy" id="2184063"/>
    <lineage>
        <taxon>Bacteria</taxon>
        <taxon>Pseudomonadati</taxon>
        <taxon>Pseudomonadota</taxon>
        <taxon>Alphaproteobacteria</taxon>
        <taxon>Rhodobacterales</taxon>
        <taxon>Paracoccaceae</taxon>
        <taxon>Pararhodobacter</taxon>
    </lineage>
</organism>
<accession>A0A2U2CG45</accession>
<dbReference type="EMBL" id="QEYD01000002">
    <property type="protein sequence ID" value="PWE30822.1"/>
    <property type="molecule type" value="Genomic_DNA"/>
</dbReference>
<dbReference type="RefSeq" id="WP_109531900.1">
    <property type="nucleotide sequence ID" value="NZ_QEYD01000002.1"/>
</dbReference>
<comment type="caution">
    <text evidence="1">The sequence shown here is derived from an EMBL/GenBank/DDBJ whole genome shotgun (WGS) entry which is preliminary data.</text>
</comment>
<proteinExistence type="predicted"/>
<dbReference type="Proteomes" id="UP000244940">
    <property type="component" value="Unassembled WGS sequence"/>
</dbReference>
<reference evidence="1 2" key="1">
    <citation type="submission" date="2018-05" db="EMBL/GenBank/DDBJ databases">
        <title>Pararhodobacter marina sp. nov., isolated from deep-sea water of the Indian Ocean.</title>
        <authorList>
            <person name="Lai Q.Sr."/>
            <person name="Liu X."/>
            <person name="Shao Z."/>
        </authorList>
    </citation>
    <scope>NUCLEOTIDE SEQUENCE [LARGE SCALE GENOMIC DNA]</scope>
    <source>
        <strain evidence="1 2">CIC4N-9</strain>
    </source>
</reference>
<dbReference type="GeneID" id="94363930"/>
<evidence type="ECO:0000313" key="1">
    <source>
        <dbReference type="EMBL" id="PWE30822.1"/>
    </source>
</evidence>
<dbReference type="AlphaFoldDB" id="A0A2U2CG45"/>
<name>A0A2U2CG45_9RHOB</name>
<evidence type="ECO:0008006" key="3">
    <source>
        <dbReference type="Google" id="ProtNLM"/>
    </source>
</evidence>